<evidence type="ECO:0000313" key="5">
    <source>
        <dbReference type="Proteomes" id="UP000075515"/>
    </source>
</evidence>
<dbReference type="Gene3D" id="3.30.360.10">
    <property type="entry name" value="Dihydrodipicolinate Reductase, domain 2"/>
    <property type="match status" value="1"/>
</dbReference>
<gene>
    <name evidence="4" type="ORF">BE18_18370</name>
</gene>
<evidence type="ECO:0000313" key="4">
    <source>
        <dbReference type="EMBL" id="KYF75803.1"/>
    </source>
</evidence>
<dbReference type="Proteomes" id="UP000075515">
    <property type="component" value="Unassembled WGS sequence"/>
</dbReference>
<feature type="domain" description="Gfo/Idh/MocA-like oxidoreductase N-terminal" evidence="2">
    <location>
        <begin position="5"/>
        <end position="124"/>
    </location>
</feature>
<dbReference type="Gene3D" id="3.40.50.720">
    <property type="entry name" value="NAD(P)-binding Rossmann-like Domain"/>
    <property type="match status" value="1"/>
</dbReference>
<organism evidence="4 5">
    <name type="scientific">Sorangium cellulosum</name>
    <name type="common">Polyangium cellulosum</name>
    <dbReference type="NCBI Taxonomy" id="56"/>
    <lineage>
        <taxon>Bacteria</taxon>
        <taxon>Pseudomonadati</taxon>
        <taxon>Myxococcota</taxon>
        <taxon>Polyangia</taxon>
        <taxon>Polyangiales</taxon>
        <taxon>Polyangiaceae</taxon>
        <taxon>Sorangium</taxon>
    </lineage>
</organism>
<proteinExistence type="predicted"/>
<name>A0A150T622_SORCE</name>
<dbReference type="PANTHER" id="PTHR43818">
    <property type="entry name" value="BCDNA.GH03377"/>
    <property type="match status" value="1"/>
</dbReference>
<dbReference type="InterPro" id="IPR050463">
    <property type="entry name" value="Gfo/Idh/MocA_oxidrdct_glycsds"/>
</dbReference>
<comment type="caution">
    <text evidence="4">The sequence shown here is derived from an EMBL/GenBank/DDBJ whole genome shotgun (WGS) entry which is preliminary data.</text>
</comment>
<dbReference type="GO" id="GO:0000166">
    <property type="term" value="F:nucleotide binding"/>
    <property type="evidence" value="ECO:0007669"/>
    <property type="project" value="InterPro"/>
</dbReference>
<accession>A0A150T622</accession>
<reference evidence="4 5" key="1">
    <citation type="submission" date="2014-02" db="EMBL/GenBank/DDBJ databases">
        <title>The small core and large imbalanced accessory genome model reveals a collaborative survival strategy of Sorangium cellulosum strains in nature.</title>
        <authorList>
            <person name="Han K."/>
            <person name="Peng R."/>
            <person name="Blom J."/>
            <person name="Li Y.-Z."/>
        </authorList>
    </citation>
    <scope>NUCLEOTIDE SEQUENCE [LARGE SCALE GENOMIC DNA]</scope>
    <source>
        <strain evidence="4 5">So0149</strain>
    </source>
</reference>
<dbReference type="InterPro" id="IPR055170">
    <property type="entry name" value="GFO_IDH_MocA-like_dom"/>
</dbReference>
<evidence type="ECO:0000259" key="3">
    <source>
        <dbReference type="Pfam" id="PF22725"/>
    </source>
</evidence>
<dbReference type="AlphaFoldDB" id="A0A150T622"/>
<dbReference type="GO" id="GO:0016491">
    <property type="term" value="F:oxidoreductase activity"/>
    <property type="evidence" value="ECO:0007669"/>
    <property type="project" value="UniProtKB-KW"/>
</dbReference>
<evidence type="ECO:0008006" key="6">
    <source>
        <dbReference type="Google" id="ProtNLM"/>
    </source>
</evidence>
<protein>
    <recommendedName>
        <fullName evidence="6">Oxidoreductase</fullName>
    </recommendedName>
</protein>
<dbReference type="PANTHER" id="PTHR43818:SF11">
    <property type="entry name" value="BCDNA.GH03377"/>
    <property type="match status" value="1"/>
</dbReference>
<dbReference type="InterPro" id="IPR036291">
    <property type="entry name" value="NAD(P)-bd_dom_sf"/>
</dbReference>
<dbReference type="SUPFAM" id="SSF55347">
    <property type="entry name" value="Glyceraldehyde-3-phosphate dehydrogenase-like, C-terminal domain"/>
    <property type="match status" value="1"/>
</dbReference>
<dbReference type="InterPro" id="IPR000683">
    <property type="entry name" value="Gfo/Idh/MocA-like_OxRdtase_N"/>
</dbReference>
<dbReference type="Pfam" id="PF01408">
    <property type="entry name" value="GFO_IDH_MocA"/>
    <property type="match status" value="1"/>
</dbReference>
<evidence type="ECO:0000259" key="2">
    <source>
        <dbReference type="Pfam" id="PF01408"/>
    </source>
</evidence>
<feature type="domain" description="GFO/IDH/MocA-like oxidoreductase" evidence="3">
    <location>
        <begin position="135"/>
        <end position="270"/>
    </location>
</feature>
<dbReference type="SUPFAM" id="SSF51735">
    <property type="entry name" value="NAD(P)-binding Rossmann-fold domains"/>
    <property type="match status" value="1"/>
</dbReference>
<evidence type="ECO:0000256" key="1">
    <source>
        <dbReference type="ARBA" id="ARBA00023002"/>
    </source>
</evidence>
<dbReference type="Pfam" id="PF22725">
    <property type="entry name" value="GFO_IDH_MocA_C3"/>
    <property type="match status" value="1"/>
</dbReference>
<dbReference type="EMBL" id="JEMC01004109">
    <property type="protein sequence ID" value="KYF75803.1"/>
    <property type="molecule type" value="Genomic_DNA"/>
</dbReference>
<keyword evidence="1" id="KW-0560">Oxidoreductase</keyword>
<sequence length="357" mass="38519">MRNPIRVGIIGAGRFAAVHISAYREVPGVEVMALSRRDPDVLRAMQERWGVSRGFVDYRDLLAMPEIDAVSIVTPSNTHFRIAMDAIEAGKHVLCEKPLALRAPEAKALLEAAKRRGVAHVVNFNQRGRTAVGDMQQRIKAGFIGDLCHINIWWGISFQHDVRPEIASWRFRPETGGGTIYELVHVFDFARLLAGEVRRLVALASTSERRRPFCDAPEGADVTVPDSSAYLLEFNSGATGVIHTSFLARGVGPSGKSEPRVEATGTRGRIATVDGHALQGIQGAQGPLVDLRAGEPCPQPYAQLIRAIRTGEPAVPSFFDGYKAAELVDAAHLSIAESRWVELGGCAGGPGVDGSTS</sequence>